<accession>D7LCU0</accession>
<dbReference type="AlphaFoldDB" id="D7LCU0"/>
<proteinExistence type="predicted"/>
<dbReference type="HOGENOM" id="CLU_118276_0_0_1"/>
<name>D7LCU0_ARALL</name>
<keyword evidence="2" id="KW-1185">Reference proteome</keyword>
<evidence type="ECO:0000313" key="1">
    <source>
        <dbReference type="EMBL" id="EFH55201.1"/>
    </source>
</evidence>
<dbReference type="eggNOG" id="KOG0386">
    <property type="taxonomic scope" value="Eukaryota"/>
</dbReference>
<dbReference type="Proteomes" id="UP000008694">
    <property type="component" value="Unassembled WGS sequence"/>
</dbReference>
<dbReference type="EMBL" id="GL348716">
    <property type="protein sequence ID" value="EFH55201.1"/>
    <property type="molecule type" value="Genomic_DNA"/>
</dbReference>
<evidence type="ECO:0000313" key="2">
    <source>
        <dbReference type="Proteomes" id="UP000008694"/>
    </source>
</evidence>
<gene>
    <name evidence="1" type="ORF">ARALYDRAFT_344287</name>
</gene>
<sequence>MLYDCFYQPFEEDELEQSLTIDIMLSSELTVVCKIEWEFHKLGPKEARMKAIEVFFAVSHLCDASALPGSIFYWSWLEVRSFSEESIKALASNNEGTYIVGGGSFGDIYNKVPFVMSSIIEKWRCNLIFRNLIYVDVMVIAMIKVLDVLTNGRGKTEKGEEKEVLEWAFTSETQEDKNDSRNHFGSLTGKHEQKEAVYTV</sequence>
<dbReference type="eggNOG" id="KOG0646">
    <property type="taxonomic scope" value="Eukaryota"/>
</dbReference>
<dbReference type="Gramene" id="fgenesh1_pg.C_scaffold_4000629">
    <property type="protein sequence ID" value="fgenesh1_pg.C_scaffold_4000629"/>
    <property type="gene ID" value="fgenesh1_pg.C_scaffold_4000629"/>
</dbReference>
<protein>
    <submittedName>
        <fullName evidence="1">Uncharacterized protein</fullName>
    </submittedName>
</protein>
<dbReference type="STRING" id="81972.D7LCU0"/>
<reference evidence="2" key="1">
    <citation type="journal article" date="2011" name="Nat. Genet.">
        <title>The Arabidopsis lyrata genome sequence and the basis of rapid genome size change.</title>
        <authorList>
            <person name="Hu T.T."/>
            <person name="Pattyn P."/>
            <person name="Bakker E.G."/>
            <person name="Cao J."/>
            <person name="Cheng J.-F."/>
            <person name="Clark R.M."/>
            <person name="Fahlgren N."/>
            <person name="Fawcett J.A."/>
            <person name="Grimwood J."/>
            <person name="Gundlach H."/>
            <person name="Haberer G."/>
            <person name="Hollister J.D."/>
            <person name="Ossowski S."/>
            <person name="Ottilar R.P."/>
            <person name="Salamov A.A."/>
            <person name="Schneeberger K."/>
            <person name="Spannagl M."/>
            <person name="Wang X."/>
            <person name="Yang L."/>
            <person name="Nasrallah M.E."/>
            <person name="Bergelson J."/>
            <person name="Carrington J.C."/>
            <person name="Gaut B.S."/>
            <person name="Schmutz J."/>
            <person name="Mayer K.F.X."/>
            <person name="Van de Peer Y."/>
            <person name="Grigoriev I.V."/>
            <person name="Nordborg M."/>
            <person name="Weigel D."/>
            <person name="Guo Y.-L."/>
        </authorList>
    </citation>
    <scope>NUCLEOTIDE SEQUENCE [LARGE SCALE GENOMIC DNA]</scope>
    <source>
        <strain evidence="2">cv. MN47</strain>
    </source>
</reference>
<organism evidence="2">
    <name type="scientific">Arabidopsis lyrata subsp. lyrata</name>
    <name type="common">Lyre-leaved rock-cress</name>
    <dbReference type="NCBI Taxonomy" id="81972"/>
    <lineage>
        <taxon>Eukaryota</taxon>
        <taxon>Viridiplantae</taxon>
        <taxon>Streptophyta</taxon>
        <taxon>Embryophyta</taxon>
        <taxon>Tracheophyta</taxon>
        <taxon>Spermatophyta</taxon>
        <taxon>Magnoliopsida</taxon>
        <taxon>eudicotyledons</taxon>
        <taxon>Gunneridae</taxon>
        <taxon>Pentapetalae</taxon>
        <taxon>rosids</taxon>
        <taxon>malvids</taxon>
        <taxon>Brassicales</taxon>
        <taxon>Brassicaceae</taxon>
        <taxon>Camelineae</taxon>
        <taxon>Arabidopsis</taxon>
    </lineage>
</organism>